<dbReference type="CDD" id="cd03357">
    <property type="entry name" value="LbH_MAT_GAT"/>
    <property type="match status" value="1"/>
</dbReference>
<evidence type="ECO:0000256" key="3">
    <source>
        <dbReference type="ARBA" id="ARBA00022737"/>
    </source>
</evidence>
<dbReference type="SUPFAM" id="SSF51161">
    <property type="entry name" value="Trimeric LpxA-like enzymes"/>
    <property type="match status" value="1"/>
</dbReference>
<dbReference type="InterPro" id="IPR024688">
    <property type="entry name" value="Mac_dom"/>
</dbReference>
<evidence type="ECO:0000256" key="1">
    <source>
        <dbReference type="ARBA" id="ARBA00007274"/>
    </source>
</evidence>
<evidence type="ECO:0000256" key="2">
    <source>
        <dbReference type="ARBA" id="ARBA00022679"/>
    </source>
</evidence>
<evidence type="ECO:0000313" key="6">
    <source>
        <dbReference type="Proteomes" id="UP001596258"/>
    </source>
</evidence>
<dbReference type="InterPro" id="IPR001451">
    <property type="entry name" value="Hexapep"/>
</dbReference>
<reference evidence="6" key="1">
    <citation type="journal article" date="2019" name="Int. J. Syst. Evol. Microbiol.">
        <title>The Global Catalogue of Microorganisms (GCM) 10K type strain sequencing project: providing services to taxonomists for standard genome sequencing and annotation.</title>
        <authorList>
            <consortium name="The Broad Institute Genomics Platform"/>
            <consortium name="The Broad Institute Genome Sequencing Center for Infectious Disease"/>
            <person name="Wu L."/>
            <person name="Ma J."/>
        </authorList>
    </citation>
    <scope>NUCLEOTIDE SEQUENCE [LARGE SCALE GENOMIC DNA]</scope>
    <source>
        <strain evidence="6">CCM 8893</strain>
    </source>
</reference>
<dbReference type="GO" id="GO:0016746">
    <property type="term" value="F:acyltransferase activity"/>
    <property type="evidence" value="ECO:0007669"/>
    <property type="project" value="UniProtKB-KW"/>
</dbReference>
<dbReference type="RefSeq" id="WP_125576905.1">
    <property type="nucleotide sequence ID" value="NZ_JBHSSO010000011.1"/>
</dbReference>
<keyword evidence="5" id="KW-0012">Acyltransferase</keyword>
<dbReference type="InterPro" id="IPR051159">
    <property type="entry name" value="Hexapeptide_acetyltransf"/>
</dbReference>
<dbReference type="InterPro" id="IPR018357">
    <property type="entry name" value="Hexapep_transf_CS"/>
</dbReference>
<dbReference type="PANTHER" id="PTHR23416:SF23">
    <property type="entry name" value="ACETYLTRANSFERASE C18B11.09C-RELATED"/>
    <property type="match status" value="1"/>
</dbReference>
<feature type="domain" description="Maltose/galactoside acetyltransferase" evidence="4">
    <location>
        <begin position="16"/>
        <end position="66"/>
    </location>
</feature>
<dbReference type="Pfam" id="PF00132">
    <property type="entry name" value="Hexapep"/>
    <property type="match status" value="1"/>
</dbReference>
<keyword evidence="3" id="KW-0677">Repeat</keyword>
<dbReference type="EMBL" id="JBHSSO010000011">
    <property type="protein sequence ID" value="MFC6289315.1"/>
    <property type="molecule type" value="Genomic_DNA"/>
</dbReference>
<evidence type="ECO:0000259" key="4">
    <source>
        <dbReference type="Pfam" id="PF12464"/>
    </source>
</evidence>
<accession>A0ABW1U9K5</accession>
<dbReference type="EC" id="2.3.1.-" evidence="5"/>
<dbReference type="Proteomes" id="UP001596258">
    <property type="component" value="Unassembled WGS sequence"/>
</dbReference>
<dbReference type="PROSITE" id="PS00101">
    <property type="entry name" value="HEXAPEP_TRANSFERASES"/>
    <property type="match status" value="1"/>
</dbReference>
<sequence length="216" mass="23893">MISPEKINQFKQLTNSGDIYASMDDEFITYQHTLVQKVLDYNNTAETPAGLQTRERLLRDMVGTYGQNLYVIPPIYANSGLSNVHFGQNVVINFNCNFVDDGDIYIGDDCMVGPGVTFATALHPISPKLRRHKLQFNHPIRLGNNIWVGANATILPGVTIGDNAVVGAGSVVTKDVAANTIVVGNPARKLRDITPDDDVFYEKGKRVPQEIQDRYL</sequence>
<name>A0ABW1U9K5_9LACO</name>
<dbReference type="Pfam" id="PF12464">
    <property type="entry name" value="Mac"/>
    <property type="match status" value="1"/>
</dbReference>
<organism evidence="5 6">
    <name type="scientific">Levilactobacillus angrenensis</name>
    <dbReference type="NCBI Taxonomy" id="2486020"/>
    <lineage>
        <taxon>Bacteria</taxon>
        <taxon>Bacillati</taxon>
        <taxon>Bacillota</taxon>
        <taxon>Bacilli</taxon>
        <taxon>Lactobacillales</taxon>
        <taxon>Lactobacillaceae</taxon>
        <taxon>Levilactobacillus</taxon>
    </lineage>
</organism>
<dbReference type="InterPro" id="IPR011004">
    <property type="entry name" value="Trimer_LpxA-like_sf"/>
</dbReference>
<protein>
    <submittedName>
        <fullName evidence="5">Sugar O-acetyltransferase</fullName>
        <ecNumber evidence="5">2.3.1.-</ecNumber>
    </submittedName>
</protein>
<dbReference type="Gene3D" id="2.160.10.10">
    <property type="entry name" value="Hexapeptide repeat proteins"/>
    <property type="match status" value="1"/>
</dbReference>
<proteinExistence type="inferred from homology"/>
<dbReference type="PANTHER" id="PTHR23416">
    <property type="entry name" value="SIALIC ACID SYNTHASE-RELATED"/>
    <property type="match status" value="1"/>
</dbReference>
<keyword evidence="2 5" id="KW-0808">Transferase</keyword>
<comment type="similarity">
    <text evidence="1">Belongs to the transferase hexapeptide repeat family.</text>
</comment>
<gene>
    <name evidence="5" type="ORF">ACFP1M_03755</name>
</gene>
<keyword evidence="6" id="KW-1185">Reference proteome</keyword>
<evidence type="ECO:0000313" key="5">
    <source>
        <dbReference type="EMBL" id="MFC6289315.1"/>
    </source>
</evidence>
<comment type="caution">
    <text evidence="5">The sequence shown here is derived from an EMBL/GenBank/DDBJ whole genome shotgun (WGS) entry which is preliminary data.</text>
</comment>